<evidence type="ECO:0000256" key="7">
    <source>
        <dbReference type="ARBA" id="ARBA00022801"/>
    </source>
</evidence>
<evidence type="ECO:0000313" key="11">
    <source>
        <dbReference type="EMBL" id="EGD83459.1"/>
    </source>
</evidence>
<evidence type="ECO:0000256" key="9">
    <source>
        <dbReference type="ARBA" id="ARBA00031044"/>
    </source>
</evidence>
<keyword evidence="6" id="KW-0479">Metal-binding</keyword>
<dbReference type="STRING" id="946362.F2U7P2"/>
<evidence type="ECO:0000256" key="8">
    <source>
        <dbReference type="ARBA" id="ARBA00022833"/>
    </source>
</evidence>
<evidence type="ECO:0000256" key="2">
    <source>
        <dbReference type="ARBA" id="ARBA00001947"/>
    </source>
</evidence>
<evidence type="ECO:0000256" key="3">
    <source>
        <dbReference type="ARBA" id="ARBA00004963"/>
    </source>
</evidence>
<dbReference type="EMBL" id="GL832963">
    <property type="protein sequence ID" value="EGD83459.1"/>
    <property type="molecule type" value="Genomic_DNA"/>
</dbReference>
<keyword evidence="12" id="KW-1185">Reference proteome</keyword>
<dbReference type="OMA" id="CVWPGMR"/>
<dbReference type="AlphaFoldDB" id="F2U7P2"/>
<dbReference type="EC" id="3.1.2.6" evidence="5"/>
<dbReference type="InParanoid" id="F2U7P2"/>
<dbReference type="RefSeq" id="XP_004994963.1">
    <property type="nucleotide sequence ID" value="XM_004994906.1"/>
</dbReference>
<protein>
    <recommendedName>
        <fullName evidence="5">hydroxyacylglutathione hydrolase</fullName>
        <ecNumber evidence="5">3.1.2.6</ecNumber>
    </recommendedName>
    <alternativeName>
        <fullName evidence="9">Glyoxalase II</fullName>
    </alternativeName>
</protein>
<comment type="cofactor">
    <cofactor evidence="2">
        <name>Zn(2+)</name>
        <dbReference type="ChEBI" id="CHEBI:29105"/>
    </cofactor>
</comment>
<comment type="similarity">
    <text evidence="4">Belongs to the metallo-beta-lactamase superfamily. Glyoxalase II family.</text>
</comment>
<sequence>MLAMACVAGARTAQMAARSVVSTRLAGRPLARWLSSSSTRAAGVEPVRAFEVPCGQLSVTMLPALQDNYMFLLTHKDNPGQAVAVDSGDAHMHLEYCKEHGLDITHLLTTHHHYDHCDGNTALAATFLNMPIVGGDERIPKLTHLAKHGKAFKLFNSTTTARVIRASGHTVGQVAFFIEAPDATPLLFSGDSMFSAGCGRLFEGTPDMMFQTMLRFRELPPNTLLFPGHEYTVSNLKFALAYAEEHRSSSPCSAEAVQAQLQRALNLREKGQPTVPTTLAQERTFNPFFAARSADELAAIRAAKDSF</sequence>
<dbReference type="eggNOG" id="KOG0813">
    <property type="taxonomic scope" value="Eukaryota"/>
</dbReference>
<proteinExistence type="inferred from homology"/>
<dbReference type="GO" id="GO:0019243">
    <property type="term" value="P:methylglyoxal catabolic process to D-lactate via S-lactoyl-glutathione"/>
    <property type="evidence" value="ECO:0007669"/>
    <property type="project" value="InterPro"/>
</dbReference>
<dbReference type="Gene3D" id="3.60.15.10">
    <property type="entry name" value="Ribonuclease Z/Hydroxyacylglutathione hydrolase-like"/>
    <property type="match status" value="1"/>
</dbReference>
<feature type="domain" description="Metallo-beta-lactamase" evidence="10">
    <location>
        <begin position="67"/>
        <end position="229"/>
    </location>
</feature>
<dbReference type="CDD" id="cd07723">
    <property type="entry name" value="hydroxyacylglutathione_hydrolase_MBL-fold"/>
    <property type="match status" value="1"/>
</dbReference>
<dbReference type="NCBIfam" id="TIGR03413">
    <property type="entry name" value="GSH_gloB"/>
    <property type="match status" value="1"/>
</dbReference>
<evidence type="ECO:0000313" key="12">
    <source>
        <dbReference type="Proteomes" id="UP000007799"/>
    </source>
</evidence>
<dbReference type="OrthoDB" id="515692at2759"/>
<keyword evidence="8" id="KW-0862">Zinc</keyword>
<dbReference type="SMART" id="SM00849">
    <property type="entry name" value="Lactamase_B"/>
    <property type="match status" value="1"/>
</dbReference>
<keyword evidence="7" id="KW-0378">Hydrolase</keyword>
<dbReference type="InterPro" id="IPR036866">
    <property type="entry name" value="RibonucZ/Hydroxyglut_hydro"/>
</dbReference>
<dbReference type="GeneID" id="16075541"/>
<gene>
    <name evidence="11" type="ORF">PTSG_04066</name>
</gene>
<evidence type="ECO:0000256" key="4">
    <source>
        <dbReference type="ARBA" id="ARBA00006759"/>
    </source>
</evidence>
<dbReference type="InterPro" id="IPR001279">
    <property type="entry name" value="Metallo-B-lactamas"/>
</dbReference>
<dbReference type="GO" id="GO:0046872">
    <property type="term" value="F:metal ion binding"/>
    <property type="evidence" value="ECO:0007669"/>
    <property type="project" value="UniProtKB-KW"/>
</dbReference>
<comment type="catalytic activity">
    <reaction evidence="1">
        <text>an S-(2-hydroxyacyl)glutathione + H2O = a 2-hydroxy carboxylate + glutathione + H(+)</text>
        <dbReference type="Rhea" id="RHEA:21864"/>
        <dbReference type="ChEBI" id="CHEBI:15377"/>
        <dbReference type="ChEBI" id="CHEBI:15378"/>
        <dbReference type="ChEBI" id="CHEBI:57925"/>
        <dbReference type="ChEBI" id="CHEBI:58896"/>
        <dbReference type="ChEBI" id="CHEBI:71261"/>
        <dbReference type="EC" id="3.1.2.6"/>
    </reaction>
</comment>
<dbReference type="InterPro" id="IPR035680">
    <property type="entry name" value="Clx_II_MBL"/>
</dbReference>
<evidence type="ECO:0000256" key="6">
    <source>
        <dbReference type="ARBA" id="ARBA00022723"/>
    </source>
</evidence>
<dbReference type="HAMAP" id="MF_01374">
    <property type="entry name" value="Glyoxalase_2"/>
    <property type="match status" value="1"/>
</dbReference>
<reference evidence="11" key="1">
    <citation type="submission" date="2009-08" db="EMBL/GenBank/DDBJ databases">
        <title>Annotation of Salpingoeca rosetta.</title>
        <authorList>
            <consortium name="The Broad Institute Genome Sequencing Platform"/>
            <person name="Russ C."/>
            <person name="Cuomo C."/>
            <person name="Burger G."/>
            <person name="Gray M.W."/>
            <person name="Holland P.W.H."/>
            <person name="King N."/>
            <person name="Lang F.B.F."/>
            <person name="Roger A.J."/>
            <person name="Ruiz-Trillo I."/>
            <person name="Young S.K."/>
            <person name="Zeng Q."/>
            <person name="Gargeya S."/>
            <person name="Alvarado L."/>
            <person name="Berlin A."/>
            <person name="Chapman S.B."/>
            <person name="Chen Z."/>
            <person name="Freedman E."/>
            <person name="Gellesch M."/>
            <person name="Goldberg J."/>
            <person name="Griggs A."/>
            <person name="Gujja S."/>
            <person name="Heilman E."/>
            <person name="Heiman D."/>
            <person name="Howarth C."/>
            <person name="Mehta T."/>
            <person name="Neiman D."/>
            <person name="Pearson M."/>
            <person name="Roberts A."/>
            <person name="Saif S."/>
            <person name="Shea T."/>
            <person name="Shenoy N."/>
            <person name="Sisk P."/>
            <person name="Stolte C."/>
            <person name="Sykes S."/>
            <person name="White J."/>
            <person name="Yandava C."/>
            <person name="Haas B."/>
            <person name="Nusbaum C."/>
            <person name="Birren B."/>
        </authorList>
    </citation>
    <scope>NUCLEOTIDE SEQUENCE [LARGE SCALE GENOMIC DNA]</scope>
    <source>
        <strain evidence="11">ATCC 50818</strain>
    </source>
</reference>
<evidence type="ECO:0000256" key="5">
    <source>
        <dbReference type="ARBA" id="ARBA00011917"/>
    </source>
</evidence>
<dbReference type="PANTHER" id="PTHR11935:SF94">
    <property type="entry name" value="TENZING NORGAY, ISOFORM C"/>
    <property type="match status" value="1"/>
</dbReference>
<accession>F2U7P2</accession>
<name>F2U7P2_SALR5</name>
<dbReference type="Proteomes" id="UP000007799">
    <property type="component" value="Unassembled WGS sequence"/>
</dbReference>
<organism evidence="12">
    <name type="scientific">Salpingoeca rosetta (strain ATCC 50818 / BSB-021)</name>
    <dbReference type="NCBI Taxonomy" id="946362"/>
    <lineage>
        <taxon>Eukaryota</taxon>
        <taxon>Choanoflagellata</taxon>
        <taxon>Craspedida</taxon>
        <taxon>Salpingoecidae</taxon>
        <taxon>Salpingoeca</taxon>
    </lineage>
</organism>
<dbReference type="SUPFAM" id="SSF56281">
    <property type="entry name" value="Metallo-hydrolase/oxidoreductase"/>
    <property type="match status" value="1"/>
</dbReference>
<comment type="pathway">
    <text evidence="3">Secondary metabolite metabolism; methylglyoxal degradation; (R)-lactate from methylglyoxal: step 2/2.</text>
</comment>
<dbReference type="InterPro" id="IPR032282">
    <property type="entry name" value="HAGH_C"/>
</dbReference>
<evidence type="ECO:0000259" key="10">
    <source>
        <dbReference type="SMART" id="SM00849"/>
    </source>
</evidence>
<dbReference type="GO" id="GO:0004416">
    <property type="term" value="F:hydroxyacylglutathione hydrolase activity"/>
    <property type="evidence" value="ECO:0007669"/>
    <property type="project" value="UniProtKB-EC"/>
</dbReference>
<dbReference type="Pfam" id="PF16123">
    <property type="entry name" value="HAGH_C"/>
    <property type="match status" value="1"/>
</dbReference>
<dbReference type="KEGG" id="sre:PTSG_04066"/>
<dbReference type="InterPro" id="IPR017782">
    <property type="entry name" value="Hydroxyacylglutathione_Hdrlase"/>
</dbReference>
<evidence type="ECO:0000256" key="1">
    <source>
        <dbReference type="ARBA" id="ARBA00001623"/>
    </source>
</evidence>
<dbReference type="Pfam" id="PF00753">
    <property type="entry name" value="Lactamase_B"/>
    <property type="match status" value="1"/>
</dbReference>
<dbReference type="PANTHER" id="PTHR11935">
    <property type="entry name" value="BETA LACTAMASE DOMAIN"/>
    <property type="match status" value="1"/>
</dbReference>